<accession>A0ABX1J5A1</accession>
<dbReference type="Proteomes" id="UP000715441">
    <property type="component" value="Unassembled WGS sequence"/>
</dbReference>
<dbReference type="EMBL" id="JAAXLS010000011">
    <property type="protein sequence ID" value="NKQ54854.1"/>
    <property type="molecule type" value="Genomic_DNA"/>
</dbReference>
<dbReference type="Pfam" id="PF13302">
    <property type="entry name" value="Acetyltransf_3"/>
    <property type="match status" value="1"/>
</dbReference>
<evidence type="ECO:0000259" key="1">
    <source>
        <dbReference type="PROSITE" id="PS51186"/>
    </source>
</evidence>
<proteinExistence type="predicted"/>
<organism evidence="2 3">
    <name type="scientific">Amycolatopsis acididurans</name>
    <dbReference type="NCBI Taxonomy" id="2724524"/>
    <lineage>
        <taxon>Bacteria</taxon>
        <taxon>Bacillati</taxon>
        <taxon>Actinomycetota</taxon>
        <taxon>Actinomycetes</taxon>
        <taxon>Pseudonocardiales</taxon>
        <taxon>Pseudonocardiaceae</taxon>
        <taxon>Amycolatopsis</taxon>
    </lineage>
</organism>
<protein>
    <submittedName>
        <fullName evidence="2">GNAT family N-acetyltransferase</fullName>
    </submittedName>
</protein>
<evidence type="ECO:0000313" key="2">
    <source>
        <dbReference type="EMBL" id="NKQ54854.1"/>
    </source>
</evidence>
<evidence type="ECO:0000313" key="3">
    <source>
        <dbReference type="Proteomes" id="UP000715441"/>
    </source>
</evidence>
<gene>
    <name evidence="2" type="ORF">HFP15_18375</name>
</gene>
<dbReference type="PANTHER" id="PTHR43792:SF1">
    <property type="entry name" value="N-ACETYLTRANSFERASE DOMAIN-CONTAINING PROTEIN"/>
    <property type="match status" value="1"/>
</dbReference>
<dbReference type="Gene3D" id="3.40.630.30">
    <property type="match status" value="1"/>
</dbReference>
<dbReference type="PROSITE" id="PS51186">
    <property type="entry name" value="GNAT"/>
    <property type="match status" value="1"/>
</dbReference>
<reference evidence="2 3" key="1">
    <citation type="submission" date="2020-04" db="EMBL/GenBank/DDBJ databases">
        <title>Novel species.</title>
        <authorList>
            <person name="Teo W.F.A."/>
            <person name="Lipun K."/>
            <person name="Srisuk N."/>
            <person name="Duangmal K."/>
        </authorList>
    </citation>
    <scope>NUCLEOTIDE SEQUENCE [LARGE SCALE GENOMIC DNA]</scope>
    <source>
        <strain evidence="2 3">K13G38</strain>
    </source>
</reference>
<dbReference type="PANTHER" id="PTHR43792">
    <property type="entry name" value="GNAT FAMILY, PUTATIVE (AFU_ORTHOLOGUE AFUA_3G00765)-RELATED-RELATED"/>
    <property type="match status" value="1"/>
</dbReference>
<dbReference type="SUPFAM" id="SSF55729">
    <property type="entry name" value="Acyl-CoA N-acyltransferases (Nat)"/>
    <property type="match status" value="1"/>
</dbReference>
<dbReference type="RefSeq" id="WP_168517200.1">
    <property type="nucleotide sequence ID" value="NZ_JAAXLS010000011.1"/>
</dbReference>
<keyword evidence="3" id="KW-1185">Reference proteome</keyword>
<sequence length="168" mass="19068">MTIFGEIRTARLLLRPLVEADRETVVAIQTDPRTNRHHPERPDAAESEVKFDSWLEDWAELGFGYVAVIEAATQAFAGVGGVQLREWSGEKILNLYYRFVPEVWGRGYATEMARAVVSWADRTLPQYPVQISVNVDNEPSLRVAKRLGFDTYAEAPFDGALTRHFRRG</sequence>
<comment type="caution">
    <text evidence="2">The sequence shown here is derived from an EMBL/GenBank/DDBJ whole genome shotgun (WGS) entry which is preliminary data.</text>
</comment>
<feature type="domain" description="N-acetyltransferase" evidence="1">
    <location>
        <begin position="12"/>
        <end position="168"/>
    </location>
</feature>
<dbReference type="InterPro" id="IPR000182">
    <property type="entry name" value="GNAT_dom"/>
</dbReference>
<name>A0ABX1J5A1_9PSEU</name>
<dbReference type="InterPro" id="IPR016181">
    <property type="entry name" value="Acyl_CoA_acyltransferase"/>
</dbReference>
<dbReference type="InterPro" id="IPR051531">
    <property type="entry name" value="N-acetyltransferase"/>
</dbReference>